<dbReference type="RefSeq" id="WP_265047621.1">
    <property type="nucleotide sequence ID" value="NZ_CP100390.1"/>
</dbReference>
<reference evidence="7" key="1">
    <citation type="submission" date="2022-06" db="EMBL/GenBank/DDBJ databases">
        <title>Alkalimarinus sp. nov., isolated from gut of a Alitta virens.</title>
        <authorList>
            <person name="Yang A.I."/>
            <person name="Shin N.-R."/>
        </authorList>
    </citation>
    <scope>NUCLEOTIDE SEQUENCE</scope>
    <source>
        <strain evidence="7">A2M4</strain>
    </source>
</reference>
<evidence type="ECO:0000256" key="4">
    <source>
        <dbReference type="ARBA" id="ARBA00022679"/>
    </source>
</evidence>
<evidence type="ECO:0000313" key="8">
    <source>
        <dbReference type="Proteomes" id="UP001163739"/>
    </source>
</evidence>
<keyword evidence="6 7" id="KW-0012">Acyltransferase</keyword>
<evidence type="ECO:0000256" key="6">
    <source>
        <dbReference type="ARBA" id="ARBA00023315"/>
    </source>
</evidence>
<keyword evidence="5" id="KW-0472">Membrane</keyword>
<keyword evidence="3" id="KW-0997">Cell inner membrane</keyword>
<protein>
    <submittedName>
        <fullName evidence="7">Lysophospholipid acyltransferase family protein</fullName>
    </submittedName>
</protein>
<evidence type="ECO:0000256" key="5">
    <source>
        <dbReference type="ARBA" id="ARBA00023136"/>
    </source>
</evidence>
<proteinExistence type="predicted"/>
<dbReference type="InterPro" id="IPR004960">
    <property type="entry name" value="LipA_acyltrans"/>
</dbReference>
<name>A0ABY6N217_9ALTE</name>
<keyword evidence="2" id="KW-1003">Cell membrane</keyword>
<keyword evidence="4" id="KW-0808">Transferase</keyword>
<organism evidence="7 8">
    <name type="scientific">Alkalimarinus alittae</name>
    <dbReference type="NCBI Taxonomy" id="2961619"/>
    <lineage>
        <taxon>Bacteria</taxon>
        <taxon>Pseudomonadati</taxon>
        <taxon>Pseudomonadota</taxon>
        <taxon>Gammaproteobacteria</taxon>
        <taxon>Alteromonadales</taxon>
        <taxon>Alteromonadaceae</taxon>
        <taxon>Alkalimarinus</taxon>
    </lineage>
</organism>
<evidence type="ECO:0000256" key="1">
    <source>
        <dbReference type="ARBA" id="ARBA00004533"/>
    </source>
</evidence>
<evidence type="ECO:0000256" key="3">
    <source>
        <dbReference type="ARBA" id="ARBA00022519"/>
    </source>
</evidence>
<dbReference type="Pfam" id="PF03279">
    <property type="entry name" value="Lip_A_acyltrans"/>
    <property type="match status" value="1"/>
</dbReference>
<keyword evidence="8" id="KW-1185">Reference proteome</keyword>
<dbReference type="PANTHER" id="PTHR30606">
    <property type="entry name" value="LIPID A BIOSYNTHESIS LAUROYL ACYLTRANSFERASE"/>
    <property type="match status" value="1"/>
</dbReference>
<evidence type="ECO:0000313" key="7">
    <source>
        <dbReference type="EMBL" id="UZE96134.1"/>
    </source>
</evidence>
<dbReference type="CDD" id="cd07984">
    <property type="entry name" value="LPLAT_LABLAT-like"/>
    <property type="match status" value="1"/>
</dbReference>
<dbReference type="PANTHER" id="PTHR30606:SF10">
    <property type="entry name" value="PHOSPHATIDYLINOSITOL MANNOSIDE ACYLTRANSFERASE"/>
    <property type="match status" value="1"/>
</dbReference>
<comment type="subcellular location">
    <subcellularLocation>
        <location evidence="1">Cell inner membrane</location>
    </subcellularLocation>
</comment>
<dbReference type="Proteomes" id="UP001163739">
    <property type="component" value="Chromosome"/>
</dbReference>
<dbReference type="GO" id="GO:0016746">
    <property type="term" value="F:acyltransferase activity"/>
    <property type="evidence" value="ECO:0007669"/>
    <property type="project" value="UniProtKB-KW"/>
</dbReference>
<dbReference type="EMBL" id="CP100390">
    <property type="protein sequence ID" value="UZE96134.1"/>
    <property type="molecule type" value="Genomic_DNA"/>
</dbReference>
<evidence type="ECO:0000256" key="2">
    <source>
        <dbReference type="ARBA" id="ARBA00022475"/>
    </source>
</evidence>
<sequence length="299" mass="34351">MNKARWVIFAIKLMARMRLRTVQRLGILLGRLLWVFKTDQVRVSDINLKLCYPELSEQEREALVRKSLEETCKTALEVGMAWEWPIEKCFEMIRVVEGQHLIDEAIAREEGILLLAPHLGNWELTGLYFSSMFNMAALYRPPKVKELETYMSTVRGRVGSELVPTDKRGVLRLFKILRSGGVVGILPDQEPPFSGGEFAPFFGVEANTMKLVSKLVGKTGATVLCTYAERLPNGDGFKIVIKEADRDIASDDLITSITALNRSVESCVRDIPEQYQWEYKRFKRRRKGEKHYYDKGRVW</sequence>
<accession>A0ABY6N217</accession>
<gene>
    <name evidence="7" type="ORF">NKI27_19130</name>
</gene>
<dbReference type="PIRSF" id="PIRSF026649">
    <property type="entry name" value="MsbB"/>
    <property type="match status" value="1"/>
</dbReference>